<proteinExistence type="predicted"/>
<gene>
    <name evidence="1" type="ORF">DW099_11900</name>
</gene>
<dbReference type="GeneID" id="83003340"/>
<name>A0A415E1G9_9FIRM</name>
<dbReference type="RefSeq" id="WP_067534433.1">
    <property type="nucleotide sequence ID" value="NZ_AP025567.1"/>
</dbReference>
<dbReference type="Proteomes" id="UP000284841">
    <property type="component" value="Unassembled WGS sequence"/>
</dbReference>
<sequence>MSVLVKSGGGENVTPEVQAQSPLVTEILESLVGKVTLANATPETILEGYSAYVGQRLIQGTRPDVSRSIDFGTVTLSEQVATITVGHNLKVIPKYVILMPELGLSYDSTYTWFIIQAKFPILSSNVDIYGWYHGSTSPSTIQAANQFADTTDSSITFKSNGYAGKFFNTTYNWIAMA</sequence>
<protein>
    <submittedName>
        <fullName evidence="1">Uncharacterized protein</fullName>
    </submittedName>
</protein>
<keyword evidence="2" id="KW-1185">Reference proteome</keyword>
<dbReference type="EMBL" id="QRMS01000003">
    <property type="protein sequence ID" value="RHJ87394.1"/>
    <property type="molecule type" value="Genomic_DNA"/>
</dbReference>
<reference evidence="1 2" key="1">
    <citation type="submission" date="2018-08" db="EMBL/GenBank/DDBJ databases">
        <title>A genome reference for cultivated species of the human gut microbiota.</title>
        <authorList>
            <person name="Zou Y."/>
            <person name="Xue W."/>
            <person name="Luo G."/>
        </authorList>
    </citation>
    <scope>NUCLEOTIDE SEQUENCE [LARGE SCALE GENOMIC DNA]</scope>
    <source>
        <strain evidence="1 2">AM07-24</strain>
    </source>
</reference>
<comment type="caution">
    <text evidence="1">The sequence shown here is derived from an EMBL/GenBank/DDBJ whole genome shotgun (WGS) entry which is preliminary data.</text>
</comment>
<evidence type="ECO:0000313" key="1">
    <source>
        <dbReference type="EMBL" id="RHJ87394.1"/>
    </source>
</evidence>
<organism evidence="1 2">
    <name type="scientific">Emergencia timonensis</name>
    <dbReference type="NCBI Taxonomy" id="1776384"/>
    <lineage>
        <taxon>Bacteria</taxon>
        <taxon>Bacillati</taxon>
        <taxon>Bacillota</taxon>
        <taxon>Clostridia</taxon>
        <taxon>Peptostreptococcales</taxon>
        <taxon>Anaerovoracaceae</taxon>
        <taxon>Emergencia</taxon>
    </lineage>
</organism>
<accession>A0A415E1G9</accession>
<dbReference type="STRING" id="1776384.GCA_900086585_00948"/>
<dbReference type="AlphaFoldDB" id="A0A415E1G9"/>
<evidence type="ECO:0000313" key="2">
    <source>
        <dbReference type="Proteomes" id="UP000284841"/>
    </source>
</evidence>